<name>A0A831PRH2_9BACT</name>
<dbReference type="Pfam" id="PF17957">
    <property type="entry name" value="Big_7"/>
    <property type="match status" value="1"/>
</dbReference>
<dbReference type="InterPro" id="IPR013320">
    <property type="entry name" value="ConA-like_dom_sf"/>
</dbReference>
<dbReference type="EMBL" id="DSDK01000556">
    <property type="protein sequence ID" value="HDR51981.1"/>
    <property type="molecule type" value="Genomic_DNA"/>
</dbReference>
<dbReference type="Pfam" id="PF13385">
    <property type="entry name" value="Laminin_G_3"/>
    <property type="match status" value="1"/>
</dbReference>
<proteinExistence type="predicted"/>
<dbReference type="Gene3D" id="2.60.40.10">
    <property type="entry name" value="Immunoglobulins"/>
    <property type="match status" value="1"/>
</dbReference>
<feature type="signal peptide" evidence="1">
    <location>
        <begin position="1"/>
        <end position="21"/>
    </location>
</feature>
<evidence type="ECO:0000313" key="2">
    <source>
        <dbReference type="EMBL" id="HDR51981.1"/>
    </source>
</evidence>
<dbReference type="PROSITE" id="PS51257">
    <property type="entry name" value="PROKAR_LIPOPROTEIN"/>
    <property type="match status" value="1"/>
</dbReference>
<dbReference type="Proteomes" id="UP000886047">
    <property type="component" value="Unassembled WGS sequence"/>
</dbReference>
<feature type="chain" id="PRO_5032464429" evidence="1">
    <location>
        <begin position="22"/>
        <end position="296"/>
    </location>
</feature>
<sequence length="296" mass="32133">MIMKLLKYISVFILAALFAVACNEGIDPISPIDPGPDESAPVVTITSPANGYQIKVPETVAPVTIGFEATDDIELGSVSVKLNGTEIKKYSEFKDYRRMIDQFVYDNVTNGAHVLEITATDLEGKSTTATVHFEKVSPYTPKYAGETFYMPFDGDFMELISFQTANTVGNPGFAGQGVLGGNSYRGATDSYLTFPFEELKSDEFSATFWYKVNSTPNRSGILSIGAEAENRQQGFRLFREGGAESQQLKLNVGFGSGESWNDGGFIDATAGEWVHVGITISPTENVVYLNGAAVRT</sequence>
<accession>A0A831PRH2</accession>
<organism evidence="2">
    <name type="scientific">Mariniphaga anaerophila</name>
    <dbReference type="NCBI Taxonomy" id="1484053"/>
    <lineage>
        <taxon>Bacteria</taxon>
        <taxon>Pseudomonadati</taxon>
        <taxon>Bacteroidota</taxon>
        <taxon>Bacteroidia</taxon>
        <taxon>Marinilabiliales</taxon>
        <taxon>Prolixibacteraceae</taxon>
        <taxon>Mariniphaga</taxon>
    </lineage>
</organism>
<comment type="caution">
    <text evidence="2">The sequence shown here is derived from an EMBL/GenBank/DDBJ whole genome shotgun (WGS) entry which is preliminary data.</text>
</comment>
<reference evidence="2" key="1">
    <citation type="journal article" date="2020" name="mSystems">
        <title>Genome- and Community-Level Interaction Insights into Carbon Utilization and Element Cycling Functions of Hydrothermarchaeota in Hydrothermal Sediment.</title>
        <authorList>
            <person name="Zhou Z."/>
            <person name="Liu Y."/>
            <person name="Xu W."/>
            <person name="Pan J."/>
            <person name="Luo Z.H."/>
            <person name="Li M."/>
        </authorList>
    </citation>
    <scope>NUCLEOTIDE SEQUENCE [LARGE SCALE GENOMIC DNA]</scope>
    <source>
        <strain evidence="2">SpSt-1217</strain>
    </source>
</reference>
<dbReference type="SUPFAM" id="SSF49899">
    <property type="entry name" value="Concanavalin A-like lectins/glucanases"/>
    <property type="match status" value="1"/>
</dbReference>
<keyword evidence="1" id="KW-0732">Signal</keyword>
<dbReference type="AlphaFoldDB" id="A0A831PRH2"/>
<dbReference type="GO" id="GO:0005975">
    <property type="term" value="P:carbohydrate metabolic process"/>
    <property type="evidence" value="ECO:0007669"/>
    <property type="project" value="UniProtKB-ARBA"/>
</dbReference>
<evidence type="ECO:0000256" key="1">
    <source>
        <dbReference type="SAM" id="SignalP"/>
    </source>
</evidence>
<dbReference type="Gene3D" id="2.60.120.200">
    <property type="match status" value="1"/>
</dbReference>
<feature type="non-terminal residue" evidence="2">
    <location>
        <position position="296"/>
    </location>
</feature>
<dbReference type="GO" id="GO:0004553">
    <property type="term" value="F:hydrolase activity, hydrolyzing O-glycosyl compounds"/>
    <property type="evidence" value="ECO:0007669"/>
    <property type="project" value="UniProtKB-ARBA"/>
</dbReference>
<dbReference type="InterPro" id="IPR013783">
    <property type="entry name" value="Ig-like_fold"/>
</dbReference>
<protein>
    <submittedName>
        <fullName evidence="2">LamG domain-containing protein</fullName>
    </submittedName>
</protein>
<gene>
    <name evidence="2" type="ORF">ENN90_10255</name>
</gene>